<sequence>MGIRTGQMSLAVSVQGAGFYPRSWRHPGAEPDRLLDPAYYYTLAQTAERGKLDLLFLDHTAITDGLRAAGREPGLPLEPFTLLGAIASVTSHIGLGAAASTNAIEPFAVARQLAALDHLSGGRLAWVASIADETEPRRLRGGPPELAWTEKLARRREFVDVAERLWDSWEDGAVIVDRASGRYIDAGKVHLIDFAGDYFRVRGPLSLPRPPQGYPVRIGVYGDEEEAAVTGADAAELVFASAGSAEQAADLYKRLKSGIAAKGRAPDSVKVLMNVTPILGSTKEEARRRAAELAECAAESQEGVIAALPDPHVFVGTPEGLAERMEEWYRAYGSDGFHVKPALLPAGIEELVDEVVPILQRKGLFRTDYEDGVLRSRLGLPDVPARQRDIEEARR</sequence>
<dbReference type="RefSeq" id="WP_120749077.1">
    <property type="nucleotide sequence ID" value="NZ_RBAH01000015.1"/>
</dbReference>
<dbReference type="AlphaFoldDB" id="A0A3B0C805"/>
<keyword evidence="3" id="KW-0560">Oxidoreductase</keyword>
<evidence type="ECO:0000256" key="3">
    <source>
        <dbReference type="ARBA" id="ARBA00023002"/>
    </source>
</evidence>
<evidence type="ECO:0000256" key="1">
    <source>
        <dbReference type="ARBA" id="ARBA00022630"/>
    </source>
</evidence>
<dbReference type="PANTHER" id="PTHR30011:SF16">
    <property type="entry name" value="C2H2 FINGER DOMAIN TRANSCRIPTION FACTOR (EUROFUNG)-RELATED"/>
    <property type="match status" value="1"/>
</dbReference>
<comment type="similarity">
    <text evidence="5">Belongs to the NtaA/SnaA/DszA monooxygenase family.</text>
</comment>
<dbReference type="EMBL" id="RBAH01000015">
    <property type="protein sequence ID" value="RKN80489.1"/>
    <property type="molecule type" value="Genomic_DNA"/>
</dbReference>
<keyword evidence="2 6" id="KW-0288">FMN</keyword>
<dbReference type="GO" id="GO:0016705">
    <property type="term" value="F:oxidoreductase activity, acting on paired donors, with incorporation or reduction of molecular oxygen"/>
    <property type="evidence" value="ECO:0007669"/>
    <property type="project" value="InterPro"/>
</dbReference>
<dbReference type="InterPro" id="IPR011251">
    <property type="entry name" value="Luciferase-like_dom"/>
</dbReference>
<dbReference type="InterPro" id="IPR051260">
    <property type="entry name" value="Diverse_substr_monoxygenases"/>
</dbReference>
<dbReference type="Pfam" id="PF00296">
    <property type="entry name" value="Bac_luciferase"/>
    <property type="match status" value="1"/>
</dbReference>
<organism evidence="8 9">
    <name type="scientific">Paenibacillus ginsengarvi</name>
    <dbReference type="NCBI Taxonomy" id="400777"/>
    <lineage>
        <taxon>Bacteria</taxon>
        <taxon>Bacillati</taxon>
        <taxon>Bacillota</taxon>
        <taxon>Bacilli</taxon>
        <taxon>Bacillales</taxon>
        <taxon>Paenibacillaceae</taxon>
        <taxon>Paenibacillus</taxon>
    </lineage>
</organism>
<evidence type="ECO:0000256" key="6">
    <source>
        <dbReference type="PIRSR" id="PIRSR000337-1"/>
    </source>
</evidence>
<evidence type="ECO:0000313" key="9">
    <source>
        <dbReference type="Proteomes" id="UP000282311"/>
    </source>
</evidence>
<dbReference type="OrthoDB" id="2541747at2"/>
<evidence type="ECO:0000259" key="7">
    <source>
        <dbReference type="Pfam" id="PF00296"/>
    </source>
</evidence>
<evidence type="ECO:0000313" key="8">
    <source>
        <dbReference type="EMBL" id="RKN80489.1"/>
    </source>
</evidence>
<protein>
    <submittedName>
        <fullName evidence="8">LLM class flavin-dependent oxidoreductase</fullName>
    </submittedName>
</protein>
<reference evidence="8 9" key="1">
    <citation type="journal article" date="2007" name="Int. J. Syst. Evol. Microbiol.">
        <title>Paenibacillus ginsengarvi sp. nov., isolated from soil from ginseng cultivation.</title>
        <authorList>
            <person name="Yoon M.H."/>
            <person name="Ten L.N."/>
            <person name="Im W.T."/>
        </authorList>
    </citation>
    <scope>NUCLEOTIDE SEQUENCE [LARGE SCALE GENOMIC DNA]</scope>
    <source>
        <strain evidence="8 9">KCTC 13059</strain>
    </source>
</reference>
<evidence type="ECO:0000256" key="2">
    <source>
        <dbReference type="ARBA" id="ARBA00022643"/>
    </source>
</evidence>
<dbReference type="SUPFAM" id="SSF51679">
    <property type="entry name" value="Bacterial luciferase-like"/>
    <property type="match status" value="1"/>
</dbReference>
<name>A0A3B0C805_9BACL</name>
<gene>
    <name evidence="8" type="ORF">D7M11_20310</name>
</gene>
<dbReference type="InterPro" id="IPR036661">
    <property type="entry name" value="Luciferase-like_sf"/>
</dbReference>
<keyword evidence="4" id="KW-0503">Monooxygenase</keyword>
<proteinExistence type="inferred from homology"/>
<keyword evidence="1 6" id="KW-0285">Flavoprotein</keyword>
<accession>A0A3B0C805</accession>
<dbReference type="PANTHER" id="PTHR30011">
    <property type="entry name" value="ALKANESULFONATE MONOOXYGENASE-RELATED"/>
    <property type="match status" value="1"/>
</dbReference>
<feature type="domain" description="Luciferase-like" evidence="7">
    <location>
        <begin position="31"/>
        <end position="331"/>
    </location>
</feature>
<dbReference type="Gene3D" id="3.20.20.30">
    <property type="entry name" value="Luciferase-like domain"/>
    <property type="match status" value="1"/>
</dbReference>
<feature type="binding site" evidence="6">
    <location>
        <position position="58"/>
    </location>
    <ligand>
        <name>FMN</name>
        <dbReference type="ChEBI" id="CHEBI:58210"/>
    </ligand>
</feature>
<evidence type="ECO:0000256" key="5">
    <source>
        <dbReference type="ARBA" id="ARBA00033748"/>
    </source>
</evidence>
<dbReference type="GO" id="GO:0004497">
    <property type="term" value="F:monooxygenase activity"/>
    <property type="evidence" value="ECO:0007669"/>
    <property type="project" value="UniProtKB-KW"/>
</dbReference>
<comment type="caution">
    <text evidence="8">The sequence shown here is derived from an EMBL/GenBank/DDBJ whole genome shotgun (WGS) entry which is preliminary data.</text>
</comment>
<dbReference type="InterPro" id="IPR016215">
    <property type="entry name" value="NTA_MOA"/>
</dbReference>
<keyword evidence="9" id="KW-1185">Reference proteome</keyword>
<evidence type="ECO:0000256" key="4">
    <source>
        <dbReference type="ARBA" id="ARBA00023033"/>
    </source>
</evidence>
<dbReference type="PIRSF" id="PIRSF000337">
    <property type="entry name" value="NTA_MOA"/>
    <property type="match status" value="1"/>
</dbReference>
<dbReference type="Proteomes" id="UP000282311">
    <property type="component" value="Unassembled WGS sequence"/>
</dbReference>